<dbReference type="KEGG" id="dsq:DICSQDRAFT_157859"/>
<dbReference type="RefSeq" id="XP_007370699.1">
    <property type="nucleotide sequence ID" value="XM_007370637.1"/>
</dbReference>
<dbReference type="OrthoDB" id="2748081at2759"/>
<protein>
    <submittedName>
        <fullName evidence="2">Uncharacterized protein</fullName>
    </submittedName>
</protein>
<evidence type="ECO:0000313" key="3">
    <source>
        <dbReference type="Proteomes" id="UP000053319"/>
    </source>
</evidence>
<organism evidence="2 3">
    <name type="scientific">Dichomitus squalens (strain LYAD-421)</name>
    <name type="common">Western red white-rot fungus</name>
    <dbReference type="NCBI Taxonomy" id="732165"/>
    <lineage>
        <taxon>Eukaryota</taxon>
        <taxon>Fungi</taxon>
        <taxon>Dikarya</taxon>
        <taxon>Basidiomycota</taxon>
        <taxon>Agaricomycotina</taxon>
        <taxon>Agaricomycetes</taxon>
        <taxon>Polyporales</taxon>
        <taxon>Polyporaceae</taxon>
        <taxon>Dichomitus</taxon>
    </lineage>
</organism>
<dbReference type="GeneID" id="18837813"/>
<feature type="region of interest" description="Disordered" evidence="1">
    <location>
        <begin position="35"/>
        <end position="56"/>
    </location>
</feature>
<gene>
    <name evidence="2" type="ORF">DICSQDRAFT_157859</name>
</gene>
<dbReference type="EMBL" id="JH719468">
    <property type="protein sequence ID" value="EJF56555.1"/>
    <property type="molecule type" value="Genomic_DNA"/>
</dbReference>
<dbReference type="HOGENOM" id="CLU_2399650_0_0_1"/>
<evidence type="ECO:0000313" key="2">
    <source>
        <dbReference type="EMBL" id="EJF56555.1"/>
    </source>
</evidence>
<dbReference type="Proteomes" id="UP000053319">
    <property type="component" value="Unassembled WGS sequence"/>
</dbReference>
<reference evidence="2 3" key="1">
    <citation type="journal article" date="2012" name="Science">
        <title>The Paleozoic origin of enzymatic lignin decomposition reconstructed from 31 fungal genomes.</title>
        <authorList>
            <person name="Floudas D."/>
            <person name="Binder M."/>
            <person name="Riley R."/>
            <person name="Barry K."/>
            <person name="Blanchette R.A."/>
            <person name="Henrissat B."/>
            <person name="Martinez A.T."/>
            <person name="Otillar R."/>
            <person name="Spatafora J.W."/>
            <person name="Yadav J.S."/>
            <person name="Aerts A."/>
            <person name="Benoit I."/>
            <person name="Boyd A."/>
            <person name="Carlson A."/>
            <person name="Copeland A."/>
            <person name="Coutinho P.M."/>
            <person name="de Vries R.P."/>
            <person name="Ferreira P."/>
            <person name="Findley K."/>
            <person name="Foster B."/>
            <person name="Gaskell J."/>
            <person name="Glotzer D."/>
            <person name="Gorecki P."/>
            <person name="Heitman J."/>
            <person name="Hesse C."/>
            <person name="Hori C."/>
            <person name="Igarashi K."/>
            <person name="Jurgens J.A."/>
            <person name="Kallen N."/>
            <person name="Kersten P."/>
            <person name="Kohler A."/>
            <person name="Kuees U."/>
            <person name="Kumar T.K.A."/>
            <person name="Kuo A."/>
            <person name="LaButti K."/>
            <person name="Larrondo L.F."/>
            <person name="Lindquist E."/>
            <person name="Ling A."/>
            <person name="Lombard V."/>
            <person name="Lucas S."/>
            <person name="Lundell T."/>
            <person name="Martin R."/>
            <person name="McLaughlin D.J."/>
            <person name="Morgenstern I."/>
            <person name="Morin E."/>
            <person name="Murat C."/>
            <person name="Nagy L.G."/>
            <person name="Nolan M."/>
            <person name="Ohm R.A."/>
            <person name="Patyshakuliyeva A."/>
            <person name="Rokas A."/>
            <person name="Ruiz-Duenas F.J."/>
            <person name="Sabat G."/>
            <person name="Salamov A."/>
            <person name="Samejima M."/>
            <person name="Schmutz J."/>
            <person name="Slot J.C."/>
            <person name="St John F."/>
            <person name="Stenlid J."/>
            <person name="Sun H."/>
            <person name="Sun S."/>
            <person name="Syed K."/>
            <person name="Tsang A."/>
            <person name="Wiebenga A."/>
            <person name="Young D."/>
            <person name="Pisabarro A."/>
            <person name="Eastwood D.C."/>
            <person name="Martin F."/>
            <person name="Cullen D."/>
            <person name="Grigoriev I.V."/>
            <person name="Hibbett D.S."/>
        </authorList>
    </citation>
    <scope>NUCLEOTIDE SEQUENCE [LARGE SCALE GENOMIC DNA]</scope>
    <source>
        <strain evidence="2 3">LYAD-421 SS1</strain>
    </source>
</reference>
<sequence>MEGKSARLRIKQVRSKIRKADVFIFPPTVTPFRPGPWSSRRCPQTRPRVRKRTKGGRDEVYEGTLNEWMNLLSSRTRYRGSTLTYTARRRDSY</sequence>
<accession>R7SLE5</accession>
<proteinExistence type="predicted"/>
<name>R7SLE5_DICSQ</name>
<evidence type="ECO:0000256" key="1">
    <source>
        <dbReference type="SAM" id="MobiDB-lite"/>
    </source>
</evidence>
<dbReference type="AlphaFoldDB" id="R7SLE5"/>